<dbReference type="AlphaFoldDB" id="A0A397GUU2"/>
<name>A0A397GUU2_9GLOM</name>
<evidence type="ECO:0000313" key="2">
    <source>
        <dbReference type="Proteomes" id="UP000266861"/>
    </source>
</evidence>
<protein>
    <submittedName>
        <fullName evidence="1">Uncharacterized protein</fullName>
    </submittedName>
</protein>
<accession>A0A397GUU2</accession>
<evidence type="ECO:0000313" key="1">
    <source>
        <dbReference type="EMBL" id="RHZ51830.1"/>
    </source>
</evidence>
<comment type="caution">
    <text evidence="1">The sequence shown here is derived from an EMBL/GenBank/DDBJ whole genome shotgun (WGS) entry which is preliminary data.</text>
</comment>
<proteinExistence type="predicted"/>
<organism evidence="1 2">
    <name type="scientific">Diversispora epigaea</name>
    <dbReference type="NCBI Taxonomy" id="1348612"/>
    <lineage>
        <taxon>Eukaryota</taxon>
        <taxon>Fungi</taxon>
        <taxon>Fungi incertae sedis</taxon>
        <taxon>Mucoromycota</taxon>
        <taxon>Glomeromycotina</taxon>
        <taxon>Glomeromycetes</taxon>
        <taxon>Diversisporales</taxon>
        <taxon>Diversisporaceae</taxon>
        <taxon>Diversispora</taxon>
    </lineage>
</organism>
<gene>
    <name evidence="1" type="ORF">Glove_469g37</name>
</gene>
<sequence length="130" mass="15203">MVLINSIKTNGSYIEESDSRLNVSRSSFATIDDNDMMVIKILRKRRLTVVISQKLLKKVSVMEYQVMQDVEDAKKVFNRYLYDEDDIRKVLPFNSDNLGQMFLRIPVLNNERTDNVIKKVINTENEAKQK</sequence>
<keyword evidence="2" id="KW-1185">Reference proteome</keyword>
<dbReference type="Proteomes" id="UP000266861">
    <property type="component" value="Unassembled WGS sequence"/>
</dbReference>
<dbReference type="EMBL" id="PQFF01000411">
    <property type="protein sequence ID" value="RHZ51830.1"/>
    <property type="molecule type" value="Genomic_DNA"/>
</dbReference>
<reference evidence="1 2" key="1">
    <citation type="submission" date="2018-08" db="EMBL/GenBank/DDBJ databases">
        <title>Genome and evolution of the arbuscular mycorrhizal fungus Diversispora epigaea (formerly Glomus versiforme) and its bacterial endosymbionts.</title>
        <authorList>
            <person name="Sun X."/>
            <person name="Fei Z."/>
            <person name="Harrison M."/>
        </authorList>
    </citation>
    <scope>NUCLEOTIDE SEQUENCE [LARGE SCALE GENOMIC DNA]</scope>
    <source>
        <strain evidence="1 2">IT104</strain>
    </source>
</reference>